<feature type="transmembrane region" description="Helical" evidence="1">
    <location>
        <begin position="12"/>
        <end position="32"/>
    </location>
</feature>
<sequence>MSSRRKKGRPQTLIFIGSFISIAAGIIWWLVSSYETIWKKDSSPQPEMLEELILGAVGLFFGISVSMMLQMWSHALEASEKAEEVADASLIAAEVSKDQWLSEQVLKLVYICQYHSQNGEEKRHQKKYDMEEIQKRLDHRKDGLGTGMIEYPLETERMTRLRSVLFNSEKYFYAVTFVMEEYLERFFAGQFWEDYEDAHIHAIRENGAEVKRIFVVPPDLAPDKRLQLAKTLEDHRTIYRSLKTKEQKSRFEVHCVALPDDYLNNQVFKSFAVCDDQVYSVSYDLYLTPNNNSKRLAGYVAFNHQGRIGLFKDDFRKLLKANKIQL</sequence>
<keyword evidence="1" id="KW-0812">Transmembrane</keyword>
<reference evidence="2 3" key="1">
    <citation type="submission" date="2018-02" db="EMBL/GenBank/DDBJ databases">
        <title>Comparative genomes isolates from brazilian mangrove.</title>
        <authorList>
            <person name="Araujo J.E."/>
            <person name="Taketani R.G."/>
            <person name="Silva M.C.P."/>
            <person name="Loureco M.V."/>
            <person name="Andreote F.D."/>
        </authorList>
    </citation>
    <scope>NUCLEOTIDE SEQUENCE [LARGE SCALE GENOMIC DNA]</scope>
    <source>
        <strain evidence="2 3">HEX-2 MGV</strain>
    </source>
</reference>
<dbReference type="Proteomes" id="UP000240009">
    <property type="component" value="Unassembled WGS sequence"/>
</dbReference>
<dbReference type="RefSeq" id="WP_105359838.1">
    <property type="nucleotide sequence ID" value="NZ_PUIA01000094.1"/>
</dbReference>
<name>A0A2S8EZ09_9BACT</name>
<proteinExistence type="predicted"/>
<protein>
    <submittedName>
        <fullName evidence="2">Uncharacterized protein</fullName>
    </submittedName>
</protein>
<accession>A0A2S8EZ09</accession>
<dbReference type="EMBL" id="PUIA01000094">
    <property type="protein sequence ID" value="PQO25138.1"/>
    <property type="molecule type" value="Genomic_DNA"/>
</dbReference>
<organism evidence="2 3">
    <name type="scientific">Blastopirellula marina</name>
    <dbReference type="NCBI Taxonomy" id="124"/>
    <lineage>
        <taxon>Bacteria</taxon>
        <taxon>Pseudomonadati</taxon>
        <taxon>Planctomycetota</taxon>
        <taxon>Planctomycetia</taxon>
        <taxon>Pirellulales</taxon>
        <taxon>Pirellulaceae</taxon>
        <taxon>Blastopirellula</taxon>
    </lineage>
</organism>
<evidence type="ECO:0000256" key="1">
    <source>
        <dbReference type="SAM" id="Phobius"/>
    </source>
</evidence>
<evidence type="ECO:0000313" key="2">
    <source>
        <dbReference type="EMBL" id="PQO25138.1"/>
    </source>
</evidence>
<feature type="transmembrane region" description="Helical" evidence="1">
    <location>
        <begin position="52"/>
        <end position="72"/>
    </location>
</feature>
<comment type="caution">
    <text evidence="2">The sequence shown here is derived from an EMBL/GenBank/DDBJ whole genome shotgun (WGS) entry which is preliminary data.</text>
</comment>
<keyword evidence="1" id="KW-0472">Membrane</keyword>
<evidence type="ECO:0000313" key="3">
    <source>
        <dbReference type="Proteomes" id="UP000240009"/>
    </source>
</evidence>
<keyword evidence="1" id="KW-1133">Transmembrane helix</keyword>
<gene>
    <name evidence="2" type="ORF">C5Y96_26940</name>
</gene>
<dbReference type="AlphaFoldDB" id="A0A2S8EZ09"/>